<dbReference type="PATRIC" id="fig|1423788.3.peg.1984"/>
<dbReference type="Pfam" id="PF13460">
    <property type="entry name" value="NAD_binding_10"/>
    <property type="match status" value="1"/>
</dbReference>
<organism evidence="2 3">
    <name type="scientific">Companilactobacillus bobalius DSM 19674</name>
    <dbReference type="NCBI Taxonomy" id="1423788"/>
    <lineage>
        <taxon>Bacteria</taxon>
        <taxon>Bacillati</taxon>
        <taxon>Bacillota</taxon>
        <taxon>Bacilli</taxon>
        <taxon>Lactobacillales</taxon>
        <taxon>Lactobacillaceae</taxon>
        <taxon>Companilactobacillus</taxon>
        <taxon>Companilactobacillus bobalius</taxon>
    </lineage>
</organism>
<dbReference type="PANTHER" id="PTHR43355">
    <property type="entry name" value="FLAVIN REDUCTASE (NADPH)"/>
    <property type="match status" value="1"/>
</dbReference>
<proteinExistence type="predicted"/>
<sequence length="212" mass="23924">MQNVILLGATSNISKYLIPMLLKETNVHLTLFARNANKRLAQFNDNSRITLFDGNWNELEDLKHAIAGQDIVYLATGHFVEANQNVVQAMKQKKVSRLIVAGGLGIYDEVAGKFGQWNARMMGDYTIIKQAAAVIDNSGLNYTFFRMTWLYNQDGNYNYQVVPQGQPMKGTQVTRQAVAKLITDIVKQPTLYVKQSIGVVEPNTEWDKPSFY</sequence>
<comment type="caution">
    <text evidence="2">The sequence shown here is derived from an EMBL/GenBank/DDBJ whole genome shotgun (WGS) entry which is preliminary data.</text>
</comment>
<name>A0A0R1KIS5_9LACO</name>
<dbReference type="Proteomes" id="UP000051515">
    <property type="component" value="Unassembled WGS sequence"/>
</dbReference>
<dbReference type="PANTHER" id="PTHR43355:SF2">
    <property type="entry name" value="FLAVIN REDUCTASE (NADPH)"/>
    <property type="match status" value="1"/>
</dbReference>
<keyword evidence="3" id="KW-1185">Reference proteome</keyword>
<dbReference type="GO" id="GO:0042602">
    <property type="term" value="F:riboflavin reductase (NADPH) activity"/>
    <property type="evidence" value="ECO:0007669"/>
    <property type="project" value="TreeGrafter"/>
</dbReference>
<evidence type="ECO:0000313" key="2">
    <source>
        <dbReference type="EMBL" id="KRK83112.1"/>
    </source>
</evidence>
<dbReference type="CDD" id="cd05267">
    <property type="entry name" value="SDR_a6"/>
    <property type="match status" value="1"/>
</dbReference>
<dbReference type="EMBL" id="AZDY01000037">
    <property type="protein sequence ID" value="KRK83112.1"/>
    <property type="molecule type" value="Genomic_DNA"/>
</dbReference>
<dbReference type="RefSeq" id="WP_056952455.1">
    <property type="nucleotide sequence ID" value="NZ_AZDY01000037.1"/>
</dbReference>
<dbReference type="AlphaFoldDB" id="A0A0R1KIS5"/>
<dbReference type="Gene3D" id="3.40.50.720">
    <property type="entry name" value="NAD(P)-binding Rossmann-like Domain"/>
    <property type="match status" value="1"/>
</dbReference>
<gene>
    <name evidence="2" type="ORF">FC78_GL001921</name>
</gene>
<evidence type="ECO:0000313" key="3">
    <source>
        <dbReference type="Proteomes" id="UP000051515"/>
    </source>
</evidence>
<dbReference type="InterPro" id="IPR036291">
    <property type="entry name" value="NAD(P)-bd_dom_sf"/>
</dbReference>
<accession>A0A0R1KIS5</accession>
<dbReference type="InterPro" id="IPR016040">
    <property type="entry name" value="NAD(P)-bd_dom"/>
</dbReference>
<dbReference type="InterPro" id="IPR051606">
    <property type="entry name" value="Polyketide_Oxido-like"/>
</dbReference>
<feature type="domain" description="NAD(P)-binding" evidence="1">
    <location>
        <begin position="8"/>
        <end position="189"/>
    </location>
</feature>
<dbReference type="OrthoDB" id="9803892at2"/>
<reference evidence="2 3" key="1">
    <citation type="journal article" date="2015" name="Genome Announc.">
        <title>Expanding the biotechnology potential of lactobacilli through comparative genomics of 213 strains and associated genera.</title>
        <authorList>
            <person name="Sun Z."/>
            <person name="Harris H.M."/>
            <person name="McCann A."/>
            <person name="Guo C."/>
            <person name="Argimon S."/>
            <person name="Zhang W."/>
            <person name="Yang X."/>
            <person name="Jeffery I.B."/>
            <person name="Cooney J.C."/>
            <person name="Kagawa T.F."/>
            <person name="Liu W."/>
            <person name="Song Y."/>
            <person name="Salvetti E."/>
            <person name="Wrobel A."/>
            <person name="Rasinkangas P."/>
            <person name="Parkhill J."/>
            <person name="Rea M.C."/>
            <person name="O'Sullivan O."/>
            <person name="Ritari J."/>
            <person name="Douillard F.P."/>
            <person name="Paul Ross R."/>
            <person name="Yang R."/>
            <person name="Briner A.E."/>
            <person name="Felis G.E."/>
            <person name="de Vos W.M."/>
            <person name="Barrangou R."/>
            <person name="Klaenhammer T.R."/>
            <person name="Caufield P.W."/>
            <person name="Cui Y."/>
            <person name="Zhang H."/>
            <person name="O'Toole P.W."/>
        </authorList>
    </citation>
    <scope>NUCLEOTIDE SEQUENCE [LARGE SCALE GENOMIC DNA]</scope>
    <source>
        <strain evidence="2 3">DSM 19674</strain>
    </source>
</reference>
<dbReference type="SUPFAM" id="SSF51735">
    <property type="entry name" value="NAD(P)-binding Rossmann-fold domains"/>
    <property type="match status" value="1"/>
</dbReference>
<dbReference type="STRING" id="1423788.FC78_GL001921"/>
<protein>
    <submittedName>
        <fullName evidence="2">Oxidoreductase</fullName>
    </submittedName>
</protein>
<dbReference type="GO" id="GO:0004074">
    <property type="term" value="F:biliverdin reductase [NAD(P)H] activity"/>
    <property type="evidence" value="ECO:0007669"/>
    <property type="project" value="TreeGrafter"/>
</dbReference>
<evidence type="ECO:0000259" key="1">
    <source>
        <dbReference type="Pfam" id="PF13460"/>
    </source>
</evidence>